<evidence type="ECO:0000313" key="1">
    <source>
        <dbReference type="EMBL" id="SEL07495.1"/>
    </source>
</evidence>
<name>A0A1H7M9T1_9BACT</name>
<sequence length="260" mass="29318">MQQNWWWQRNTPCRKILTGTIVLKDHITLQLQNVEGASIKKVHAKGAAKELISYGWIQLHQRCATGLLLDGCNVPDGGIDLMNRGAMGSGHGWAIGWAVVWNCKAQLFLNQQPPGAANWVIGNQGERQKPNPDLALMLKRRQEEKYTNTVVIYNEGTGEAVDPFFEEKGDAQKFLFGAHLNARYSVAHNLEVMLGGQYFFNSLYKSENTFKPFHDKSKVLQVQLGLSYDLGRLSENYSFRGSYEALFIHPSGSNLKNFEL</sequence>
<dbReference type="RefSeq" id="WP_238386514.1">
    <property type="nucleotide sequence ID" value="NZ_FOBB01000001.1"/>
</dbReference>
<proteinExistence type="predicted"/>
<gene>
    <name evidence="1" type="ORF">SAMN04488505_1011434</name>
</gene>
<keyword evidence="2" id="KW-1185">Reference proteome</keyword>
<dbReference type="AlphaFoldDB" id="A0A1H7M9T1"/>
<evidence type="ECO:0000313" key="2">
    <source>
        <dbReference type="Proteomes" id="UP000198984"/>
    </source>
</evidence>
<dbReference type="STRING" id="573321.SAMN04488505_1011434"/>
<dbReference type="Proteomes" id="UP000198984">
    <property type="component" value="Unassembled WGS sequence"/>
</dbReference>
<reference evidence="1 2" key="1">
    <citation type="submission" date="2016-10" db="EMBL/GenBank/DDBJ databases">
        <authorList>
            <person name="de Groot N.N."/>
        </authorList>
    </citation>
    <scope>NUCLEOTIDE SEQUENCE [LARGE SCALE GENOMIC DNA]</scope>
    <source>
        <strain evidence="1 2">DSM 21039</strain>
    </source>
</reference>
<protein>
    <submittedName>
        <fullName evidence="1">Uncharacterized protein</fullName>
    </submittedName>
</protein>
<organism evidence="1 2">
    <name type="scientific">Chitinophaga rupis</name>
    <dbReference type="NCBI Taxonomy" id="573321"/>
    <lineage>
        <taxon>Bacteria</taxon>
        <taxon>Pseudomonadati</taxon>
        <taxon>Bacteroidota</taxon>
        <taxon>Chitinophagia</taxon>
        <taxon>Chitinophagales</taxon>
        <taxon>Chitinophagaceae</taxon>
        <taxon>Chitinophaga</taxon>
    </lineage>
</organism>
<dbReference type="EMBL" id="FOBB01000001">
    <property type="protein sequence ID" value="SEL07495.1"/>
    <property type="molecule type" value="Genomic_DNA"/>
</dbReference>
<accession>A0A1H7M9T1</accession>